<dbReference type="InterPro" id="IPR010140">
    <property type="entry name" value="Histidinol_P_phosphatase_HisJ"/>
</dbReference>
<dbReference type="InterPro" id="IPR016195">
    <property type="entry name" value="Pol/histidinol_Pase-like"/>
</dbReference>
<dbReference type="AlphaFoldDB" id="A0A4R7YX31"/>
<keyword evidence="6 8" id="KW-0368">Histidine biosynthesis</keyword>
<dbReference type="SMART" id="SM00481">
    <property type="entry name" value="POLIIIAc"/>
    <property type="match status" value="1"/>
</dbReference>
<proteinExistence type="inferred from homology"/>
<dbReference type="SUPFAM" id="SSF89550">
    <property type="entry name" value="PHP domain-like"/>
    <property type="match status" value="1"/>
</dbReference>
<comment type="pathway">
    <text evidence="1 8">Amino-acid biosynthesis; L-histidine biosynthesis; L-histidine from 5-phospho-alpha-D-ribose 1-diphosphate: step 8/9.</text>
</comment>
<dbReference type="GO" id="GO:0000105">
    <property type="term" value="P:L-histidine biosynthetic process"/>
    <property type="evidence" value="ECO:0007669"/>
    <property type="project" value="UniProtKB-UniRule"/>
</dbReference>
<accession>A0A4R7YX31</accession>
<dbReference type="InterPro" id="IPR004013">
    <property type="entry name" value="PHP_dom"/>
</dbReference>
<evidence type="ECO:0000313" key="11">
    <source>
        <dbReference type="Proteomes" id="UP000294697"/>
    </source>
</evidence>
<evidence type="ECO:0000259" key="9">
    <source>
        <dbReference type="SMART" id="SM00481"/>
    </source>
</evidence>
<dbReference type="EMBL" id="SODA01000026">
    <property type="protein sequence ID" value="TDW00635.1"/>
    <property type="molecule type" value="Genomic_DNA"/>
</dbReference>
<feature type="domain" description="Polymerase/histidinol phosphatase N-terminal" evidence="9">
    <location>
        <begin position="3"/>
        <end position="85"/>
    </location>
</feature>
<dbReference type="NCBIfam" id="TIGR01856">
    <property type="entry name" value="hisJ_fam"/>
    <property type="match status" value="1"/>
</dbReference>
<organism evidence="10 11">
    <name type="scientific">Halanaerobium saccharolyticum</name>
    <dbReference type="NCBI Taxonomy" id="43595"/>
    <lineage>
        <taxon>Bacteria</taxon>
        <taxon>Bacillati</taxon>
        <taxon>Bacillota</taxon>
        <taxon>Clostridia</taxon>
        <taxon>Halanaerobiales</taxon>
        <taxon>Halanaerobiaceae</taxon>
        <taxon>Halanaerobium</taxon>
    </lineage>
</organism>
<keyword evidence="5 8" id="KW-0378">Hydrolase</keyword>
<dbReference type="PANTHER" id="PTHR21039">
    <property type="entry name" value="HISTIDINOL PHOSPHATASE-RELATED"/>
    <property type="match status" value="1"/>
</dbReference>
<dbReference type="Pfam" id="PF02811">
    <property type="entry name" value="PHP"/>
    <property type="match status" value="1"/>
</dbReference>
<comment type="similarity">
    <text evidence="2 8">Belongs to the PHP hydrolase family. HisK subfamily.</text>
</comment>
<protein>
    <recommendedName>
        <fullName evidence="3 8">Histidinol-phosphatase</fullName>
        <shortName evidence="8">HolPase</shortName>
        <ecNumber evidence="3 8">3.1.3.15</ecNumber>
    </recommendedName>
</protein>
<comment type="catalytic activity">
    <reaction evidence="7 8">
        <text>L-histidinol phosphate + H2O = L-histidinol + phosphate</text>
        <dbReference type="Rhea" id="RHEA:14465"/>
        <dbReference type="ChEBI" id="CHEBI:15377"/>
        <dbReference type="ChEBI" id="CHEBI:43474"/>
        <dbReference type="ChEBI" id="CHEBI:57699"/>
        <dbReference type="ChEBI" id="CHEBI:57980"/>
        <dbReference type="EC" id="3.1.3.15"/>
    </reaction>
</comment>
<keyword evidence="4 8" id="KW-0028">Amino-acid biosynthesis</keyword>
<dbReference type="Proteomes" id="UP000294697">
    <property type="component" value="Unassembled WGS sequence"/>
</dbReference>
<evidence type="ECO:0000256" key="2">
    <source>
        <dbReference type="ARBA" id="ARBA00009152"/>
    </source>
</evidence>
<reference evidence="10 11" key="1">
    <citation type="submission" date="2019-03" db="EMBL/GenBank/DDBJ databases">
        <title>Subsurface microbial communities from deep shales in Ohio and West Virginia, USA.</title>
        <authorList>
            <person name="Wrighton K."/>
        </authorList>
    </citation>
    <scope>NUCLEOTIDE SEQUENCE [LARGE SCALE GENOMIC DNA]</scope>
    <source>
        <strain evidence="10 11">MSL9.2</strain>
    </source>
</reference>
<evidence type="ECO:0000256" key="4">
    <source>
        <dbReference type="ARBA" id="ARBA00022605"/>
    </source>
</evidence>
<gene>
    <name evidence="10" type="ORF">C8C77_1262</name>
</gene>
<dbReference type="Gene3D" id="3.20.20.140">
    <property type="entry name" value="Metal-dependent hydrolases"/>
    <property type="match status" value="1"/>
</dbReference>
<evidence type="ECO:0000256" key="7">
    <source>
        <dbReference type="ARBA" id="ARBA00049158"/>
    </source>
</evidence>
<name>A0A4R7YX31_9FIRM</name>
<dbReference type="GO" id="GO:0004401">
    <property type="term" value="F:histidinol-phosphatase activity"/>
    <property type="evidence" value="ECO:0007669"/>
    <property type="project" value="UniProtKB-UniRule"/>
</dbReference>
<dbReference type="RefSeq" id="WP_111572986.1">
    <property type="nucleotide sequence ID" value="NZ_QLME01000023.1"/>
</dbReference>
<evidence type="ECO:0000256" key="1">
    <source>
        <dbReference type="ARBA" id="ARBA00004970"/>
    </source>
</evidence>
<dbReference type="EC" id="3.1.3.15" evidence="3 8"/>
<sequence>MLFDYHLHSQFSADSEMTMDQLCQAAVKLGLDEIAITDHHDIDYQDDTIEFLIDKKEYLKEIEKFQQKYKKQIKIKKGIEIGLQPHIYKECRKYISDDFDFVIGSFHTAEHADLYNGDFFAGYSQWEAYIQYLKSVLEVVQNYDDYSVIGHLDIIRRYGDFETQPELLKNKEAFDLIKQILKVIINKNRGLEVNTSGYRIDGKNPLPSFEILKLYHQLGGEILTIGSDSHNIEDITKKFDYTISRLKEIGFNQLTTFAHLEPKFHKI</sequence>
<dbReference type="PANTHER" id="PTHR21039:SF0">
    <property type="entry name" value="HISTIDINOL-PHOSPHATASE"/>
    <property type="match status" value="1"/>
</dbReference>
<evidence type="ECO:0000256" key="3">
    <source>
        <dbReference type="ARBA" id="ARBA00013085"/>
    </source>
</evidence>
<comment type="caution">
    <text evidence="10">The sequence shown here is derived from an EMBL/GenBank/DDBJ whole genome shotgun (WGS) entry which is preliminary data.</text>
</comment>
<evidence type="ECO:0000256" key="6">
    <source>
        <dbReference type="ARBA" id="ARBA00023102"/>
    </source>
</evidence>
<dbReference type="InterPro" id="IPR003141">
    <property type="entry name" value="Pol/His_phosphatase_N"/>
</dbReference>
<dbReference type="UniPathway" id="UPA00031">
    <property type="reaction ID" value="UER00013"/>
</dbReference>
<evidence type="ECO:0000313" key="10">
    <source>
        <dbReference type="EMBL" id="TDW00635.1"/>
    </source>
</evidence>
<dbReference type="OrthoDB" id="9775255at2"/>
<evidence type="ECO:0000256" key="8">
    <source>
        <dbReference type="RuleBase" id="RU366003"/>
    </source>
</evidence>
<dbReference type="GO" id="GO:0005737">
    <property type="term" value="C:cytoplasm"/>
    <property type="evidence" value="ECO:0007669"/>
    <property type="project" value="TreeGrafter"/>
</dbReference>
<evidence type="ECO:0000256" key="5">
    <source>
        <dbReference type="ARBA" id="ARBA00022801"/>
    </source>
</evidence>